<dbReference type="OrthoDB" id="9794294at2"/>
<keyword evidence="2" id="KW-0378">Hydrolase</keyword>
<dbReference type="AlphaFoldDB" id="A0A1S8T068"/>
<dbReference type="Gene3D" id="3.40.630.40">
    <property type="entry name" value="Zn-dependent exopeptidases"/>
    <property type="match status" value="1"/>
</dbReference>
<dbReference type="SUPFAM" id="SSF53187">
    <property type="entry name" value="Zn-dependent exopeptidases"/>
    <property type="match status" value="1"/>
</dbReference>
<organism evidence="2 3">
    <name type="scientific">Clostridium puniceum</name>
    <dbReference type="NCBI Taxonomy" id="29367"/>
    <lineage>
        <taxon>Bacteria</taxon>
        <taxon>Bacillati</taxon>
        <taxon>Bacillota</taxon>
        <taxon>Clostridia</taxon>
        <taxon>Eubacteriales</taxon>
        <taxon>Clostridiaceae</taxon>
        <taxon>Clostridium</taxon>
    </lineage>
</organism>
<dbReference type="EC" id="3.5.1.28" evidence="2"/>
<dbReference type="Proteomes" id="UP000190890">
    <property type="component" value="Unassembled WGS sequence"/>
</dbReference>
<dbReference type="PANTHER" id="PTHR30404">
    <property type="entry name" value="N-ACETYLMURAMOYL-L-ALANINE AMIDASE"/>
    <property type="match status" value="1"/>
</dbReference>
<dbReference type="Gene3D" id="2.10.270.10">
    <property type="entry name" value="Cholin Binding"/>
    <property type="match status" value="1"/>
</dbReference>
<gene>
    <name evidence="2" type="primary">lytA_20</name>
    <name evidence="2" type="ORF">CLPUN_50710</name>
</gene>
<sequence>MKIGLRAGHSDNCPGAIGIVDEHEQMKVFYSSVKTILENYGHTVIDCNSNASTPSRELSEGAYKANSNNVELFVSLHMNASDGQGYGTEAWVSSINSKSYNRANNLCVNFGSLGFTNRGVKTSSTLYEMKYVAAPNIIFEICFCDSQIDIDIYNKYSWEKLSYMFANAIDSNIPKEPKVWKLGWNQDSTGWWYCTDLGNKYYYKDCWQMIEGSWYSFDSRGYARESAWLEENGKWYYLKSNCAMAKSEWLWIDGECYCFDEHGVLYVDATTPDGYRVDESGAWIP</sequence>
<evidence type="ECO:0000313" key="2">
    <source>
        <dbReference type="EMBL" id="OOM71079.1"/>
    </source>
</evidence>
<dbReference type="RefSeq" id="WP_077849961.1">
    <property type="nucleotide sequence ID" value="NZ_LZZM01000234.1"/>
</dbReference>
<evidence type="ECO:0000259" key="1">
    <source>
        <dbReference type="SMART" id="SM00646"/>
    </source>
</evidence>
<evidence type="ECO:0000313" key="3">
    <source>
        <dbReference type="Proteomes" id="UP000190890"/>
    </source>
</evidence>
<dbReference type="CDD" id="cd02696">
    <property type="entry name" value="MurNAc-LAA"/>
    <property type="match status" value="1"/>
</dbReference>
<dbReference type="InterPro" id="IPR002508">
    <property type="entry name" value="MurNAc-LAA_cat"/>
</dbReference>
<proteinExistence type="predicted"/>
<dbReference type="GO" id="GO:0009253">
    <property type="term" value="P:peptidoglycan catabolic process"/>
    <property type="evidence" value="ECO:0007669"/>
    <property type="project" value="InterPro"/>
</dbReference>
<reference evidence="2 3" key="1">
    <citation type="submission" date="2016-05" db="EMBL/GenBank/DDBJ databases">
        <title>Microbial solvent formation.</title>
        <authorList>
            <person name="Poehlein A."/>
            <person name="Montoya Solano J.D."/>
            <person name="Flitsch S."/>
            <person name="Krabben P."/>
            <person name="Duerre P."/>
            <person name="Daniel R."/>
        </authorList>
    </citation>
    <scope>NUCLEOTIDE SEQUENCE [LARGE SCALE GENOMIC DNA]</scope>
    <source>
        <strain evidence="2 3">DSM 2619</strain>
    </source>
</reference>
<comment type="caution">
    <text evidence="2">The sequence shown here is derived from an EMBL/GenBank/DDBJ whole genome shotgun (WGS) entry which is preliminary data.</text>
</comment>
<dbReference type="STRING" id="29367.CLPUN_50710"/>
<dbReference type="InterPro" id="IPR050695">
    <property type="entry name" value="N-acetylmuramoyl_amidase_3"/>
</dbReference>
<accession>A0A1S8T068</accession>
<dbReference type="Pfam" id="PF01520">
    <property type="entry name" value="Amidase_3"/>
    <property type="match status" value="1"/>
</dbReference>
<dbReference type="PANTHER" id="PTHR30404:SF8">
    <property type="entry name" value="AUTOLYSIN PH-RELATED"/>
    <property type="match status" value="1"/>
</dbReference>
<dbReference type="SMART" id="SM00646">
    <property type="entry name" value="Ami_3"/>
    <property type="match status" value="1"/>
</dbReference>
<feature type="domain" description="MurNAc-LAA" evidence="1">
    <location>
        <begin position="62"/>
        <end position="170"/>
    </location>
</feature>
<keyword evidence="3" id="KW-1185">Reference proteome</keyword>
<dbReference type="SUPFAM" id="SSF69360">
    <property type="entry name" value="Cell wall binding repeat"/>
    <property type="match status" value="1"/>
</dbReference>
<dbReference type="GO" id="GO:0030288">
    <property type="term" value="C:outer membrane-bounded periplasmic space"/>
    <property type="evidence" value="ECO:0007669"/>
    <property type="project" value="TreeGrafter"/>
</dbReference>
<protein>
    <submittedName>
        <fullName evidence="2">Autolysin</fullName>
        <ecNumber evidence="2">3.5.1.28</ecNumber>
    </submittedName>
</protein>
<dbReference type="EMBL" id="LZZM01000234">
    <property type="protein sequence ID" value="OOM71079.1"/>
    <property type="molecule type" value="Genomic_DNA"/>
</dbReference>
<name>A0A1S8T068_9CLOT</name>
<dbReference type="GO" id="GO:0008745">
    <property type="term" value="F:N-acetylmuramoyl-L-alanine amidase activity"/>
    <property type="evidence" value="ECO:0007669"/>
    <property type="project" value="UniProtKB-EC"/>
</dbReference>